<proteinExistence type="predicted"/>
<organism evidence="2 3">
    <name type="scientific">Methylophaga frappieri (strain ATCC BAA-2434 / DSM 25690 / JAM7)</name>
    <dbReference type="NCBI Taxonomy" id="754477"/>
    <lineage>
        <taxon>Bacteria</taxon>
        <taxon>Pseudomonadati</taxon>
        <taxon>Pseudomonadota</taxon>
        <taxon>Gammaproteobacteria</taxon>
        <taxon>Thiotrichales</taxon>
        <taxon>Piscirickettsiaceae</taxon>
        <taxon>Methylophaga</taxon>
    </lineage>
</organism>
<dbReference type="InterPro" id="IPR005122">
    <property type="entry name" value="Uracil-DNA_glycosylase-like"/>
</dbReference>
<reference evidence="2" key="1">
    <citation type="journal article" date="2012" name="J. Bacteriol.">
        <title>Complete genome sequences of Methylophaga sp. strain JAM1 and Methylophaga sp. strain JAM7.</title>
        <authorList>
            <person name="Villeneuve C."/>
            <person name="Martineau C."/>
            <person name="Mauffrey F."/>
            <person name="Villemur R."/>
        </authorList>
    </citation>
    <scope>NUCLEOTIDE SEQUENCE [LARGE SCALE GENOMIC DNA]</scope>
    <source>
        <strain evidence="2">JAM7</strain>
    </source>
</reference>
<dbReference type="eggNOG" id="COG3663">
    <property type="taxonomic scope" value="Bacteria"/>
</dbReference>
<dbReference type="InterPro" id="IPR036895">
    <property type="entry name" value="Uracil-DNA_glycosylase-like_sf"/>
</dbReference>
<dbReference type="PATRIC" id="fig|754477.3.peg.894"/>
<dbReference type="STRING" id="754477.Q7C_905"/>
<dbReference type="Pfam" id="PF03167">
    <property type="entry name" value="UDG"/>
    <property type="match status" value="1"/>
</dbReference>
<protein>
    <submittedName>
        <fullName evidence="2">G:T/U mismatch-specific uracil/thymine DNA-glycosylase</fullName>
    </submittedName>
</protein>
<name>I1YGN1_METFJ</name>
<dbReference type="CDD" id="cd10032">
    <property type="entry name" value="UDG-F6_HDG"/>
    <property type="match status" value="1"/>
</dbReference>
<evidence type="ECO:0000313" key="3">
    <source>
        <dbReference type="Proteomes" id="UP000009145"/>
    </source>
</evidence>
<dbReference type="Proteomes" id="UP000009145">
    <property type="component" value="Chromosome"/>
</dbReference>
<gene>
    <name evidence="2" type="ordered locus">Q7C_905</name>
</gene>
<dbReference type="AlphaFoldDB" id="I1YGN1"/>
<feature type="domain" description="Uracil-DNA glycosylase-like" evidence="1">
    <location>
        <begin position="2"/>
        <end position="138"/>
    </location>
</feature>
<dbReference type="InterPro" id="IPR026353">
    <property type="entry name" value="Hypoxan-DNA_Glyclase"/>
</dbReference>
<keyword evidence="3" id="KW-1185">Reference proteome</keyword>
<dbReference type="Gene3D" id="3.40.470.10">
    <property type="entry name" value="Uracil-DNA glycosylase-like domain"/>
    <property type="match status" value="1"/>
</dbReference>
<dbReference type="NCBIfam" id="TIGR04274">
    <property type="entry name" value="hypoxanDNAglyco"/>
    <property type="match status" value="1"/>
</dbReference>
<sequence length="144" mass="16595">MPGLESLRQQQYYAHPRNAFWPIMAQLFGFNSELNYVERCQQLIAHQIAVWDVLKSCYRPGSLDQHIDSRTMEINDFGGFLRQNPDIQAICFNGAKAEQLFCRAVLKDLSSVPILKKLPSTSPAHAAMRFQQKLEAWQCIQAYF</sequence>
<evidence type="ECO:0000259" key="1">
    <source>
        <dbReference type="Pfam" id="PF03167"/>
    </source>
</evidence>
<dbReference type="KEGG" id="mec:Q7C_905"/>
<accession>I1YGN1</accession>
<dbReference type="SUPFAM" id="SSF52141">
    <property type="entry name" value="Uracil-DNA glycosylase-like"/>
    <property type="match status" value="1"/>
</dbReference>
<dbReference type="HOGENOM" id="CLU_094865_0_0_6"/>
<dbReference type="EMBL" id="CP003380">
    <property type="protein sequence ID" value="AFJ02074.1"/>
    <property type="molecule type" value="Genomic_DNA"/>
</dbReference>
<evidence type="ECO:0000313" key="2">
    <source>
        <dbReference type="EMBL" id="AFJ02074.1"/>
    </source>
</evidence>